<evidence type="ECO:0000313" key="2">
    <source>
        <dbReference type="EMBL" id="GBB89562.1"/>
    </source>
</evidence>
<evidence type="ECO:0000313" key="3">
    <source>
        <dbReference type="Proteomes" id="UP000247702"/>
    </source>
</evidence>
<proteinExistence type="predicted"/>
<comment type="caution">
    <text evidence="2">The sequence shown here is derived from an EMBL/GenBank/DDBJ whole genome shotgun (WGS) entry which is preliminary data.</text>
</comment>
<name>A0A2Z6QLL4_9GLOM</name>
<feature type="compositionally biased region" description="Low complexity" evidence="1">
    <location>
        <begin position="73"/>
        <end position="88"/>
    </location>
</feature>
<reference evidence="2 3" key="1">
    <citation type="submission" date="2017-11" db="EMBL/GenBank/DDBJ databases">
        <title>The genome of Rhizophagus clarus HR1 reveals common genetic basis of auxotrophy among arbuscular mycorrhizal fungi.</title>
        <authorList>
            <person name="Kobayashi Y."/>
        </authorList>
    </citation>
    <scope>NUCLEOTIDE SEQUENCE [LARGE SCALE GENOMIC DNA]</scope>
    <source>
        <strain evidence="2 3">HR1</strain>
    </source>
</reference>
<dbReference type="Proteomes" id="UP000247702">
    <property type="component" value="Unassembled WGS sequence"/>
</dbReference>
<feature type="compositionally biased region" description="Low complexity" evidence="1">
    <location>
        <begin position="49"/>
        <end position="63"/>
    </location>
</feature>
<protein>
    <submittedName>
        <fullName evidence="2">Uncharacterized protein</fullName>
    </submittedName>
</protein>
<evidence type="ECO:0000256" key="1">
    <source>
        <dbReference type="SAM" id="MobiDB-lite"/>
    </source>
</evidence>
<feature type="region of interest" description="Disordered" evidence="1">
    <location>
        <begin position="1"/>
        <end position="104"/>
    </location>
</feature>
<keyword evidence="3" id="KW-1185">Reference proteome</keyword>
<feature type="compositionally biased region" description="Polar residues" evidence="1">
    <location>
        <begin position="1"/>
        <end position="10"/>
    </location>
</feature>
<dbReference type="AlphaFoldDB" id="A0A2Z6QLL4"/>
<dbReference type="EMBL" id="BEXD01000701">
    <property type="protein sequence ID" value="GBB89562.1"/>
    <property type="molecule type" value="Genomic_DNA"/>
</dbReference>
<organism evidence="2 3">
    <name type="scientific">Rhizophagus clarus</name>
    <dbReference type="NCBI Taxonomy" id="94130"/>
    <lineage>
        <taxon>Eukaryota</taxon>
        <taxon>Fungi</taxon>
        <taxon>Fungi incertae sedis</taxon>
        <taxon>Mucoromycota</taxon>
        <taxon>Glomeromycotina</taxon>
        <taxon>Glomeromycetes</taxon>
        <taxon>Glomerales</taxon>
        <taxon>Glomeraceae</taxon>
        <taxon>Rhizophagus</taxon>
    </lineage>
</organism>
<sequence>MVLGFSSATLQHGKRCPVDSGSNSSSYKKAGSPPVITRSNRMPLGSCKSSNNNNKENNTNSLNLAHSQKSSRRSTSSNTNKGSRKSGNGQTGNLNKVEIKYLLE</sequence>
<gene>
    <name evidence="2" type="ORF">RclHR1_16290008</name>
</gene>
<accession>A0A2Z6QLL4</accession>